<dbReference type="EMBL" id="FP565809">
    <property type="protein sequence ID" value="CBH21381.1"/>
    <property type="molecule type" value="Genomic_DNA"/>
</dbReference>
<gene>
    <name evidence="1" type="ordered locus">CLOST_1261</name>
</gene>
<evidence type="ECO:0000313" key="2">
    <source>
        <dbReference type="Proteomes" id="UP000007041"/>
    </source>
</evidence>
<proteinExistence type="predicted"/>
<evidence type="ECO:0000313" key="1">
    <source>
        <dbReference type="EMBL" id="CBH21381.1"/>
    </source>
</evidence>
<accession>E3PY66</accession>
<dbReference type="STRING" id="1511.CLOST_1261"/>
<dbReference type="KEGG" id="cst:CLOST_1261"/>
<sequence>MSKVNVYEREEYERSIIARVEYNNNLDFWDGRNMCNGGAGRHKGITKLRDGRFVIIDGTDWQGETTTAYVVSDREALEEILESGNVYLLESRRFKKLKEMSEELDDMEEEDED</sequence>
<keyword evidence="2" id="KW-1185">Reference proteome</keyword>
<protein>
    <submittedName>
        <fullName evidence="1">Uncharacterized protein</fullName>
    </submittedName>
</protein>
<dbReference type="eggNOG" id="ENOG50344I0">
    <property type="taxonomic scope" value="Bacteria"/>
</dbReference>
<dbReference type="AlphaFoldDB" id="E3PY66"/>
<dbReference type="Proteomes" id="UP000007041">
    <property type="component" value="Chromosome"/>
</dbReference>
<dbReference type="HOGENOM" id="CLU_1988141_0_0_9"/>
<organism evidence="1 2">
    <name type="scientific">Acetoanaerobium sticklandii (strain ATCC 12662 / DSM 519 / JCM 1433 / CCUG 9281 / NCIMB 10654 / HF)</name>
    <name type="common">Clostridium sticklandii</name>
    <dbReference type="NCBI Taxonomy" id="499177"/>
    <lineage>
        <taxon>Bacteria</taxon>
        <taxon>Bacillati</taxon>
        <taxon>Bacillota</taxon>
        <taxon>Clostridia</taxon>
        <taxon>Peptostreptococcales</taxon>
        <taxon>Filifactoraceae</taxon>
        <taxon>Acetoanaerobium</taxon>
    </lineage>
</organism>
<dbReference type="BioCyc" id="CSTI499177:GJE9-1309-MONOMER"/>
<reference evidence="2" key="1">
    <citation type="journal article" date="2010" name="BMC Genomics">
        <title>Clostridium sticklandii, a specialist in amino acid degradation:revisiting its metabolism through its genome sequence.</title>
        <authorList>
            <person name="Fonknechten N."/>
            <person name="Chaussonnerie S."/>
            <person name="Tricot S."/>
            <person name="Lajus A."/>
            <person name="Andreesen J.R."/>
            <person name="Perchat N."/>
            <person name="Pelletier E."/>
            <person name="Gouyvenoux M."/>
            <person name="Barbe V."/>
            <person name="Salanoubat M."/>
            <person name="Le Paslier D."/>
            <person name="Weissenbach J."/>
            <person name="Cohen G.N."/>
            <person name="Kreimeyer A."/>
        </authorList>
    </citation>
    <scope>NUCLEOTIDE SEQUENCE [LARGE SCALE GENOMIC DNA]</scope>
    <source>
        <strain evidence="2">ATCC 12662 / DSM 519 / JCM 1433 / CCUG 9281 / NCIMB 10654 / HF</strain>
    </source>
</reference>
<name>E3PY66_ACESD</name>